<organism evidence="8 9">
    <name type="scientific">Novipirellula galeiformis</name>
    <dbReference type="NCBI Taxonomy" id="2528004"/>
    <lineage>
        <taxon>Bacteria</taxon>
        <taxon>Pseudomonadati</taxon>
        <taxon>Planctomycetota</taxon>
        <taxon>Planctomycetia</taxon>
        <taxon>Pirellulales</taxon>
        <taxon>Pirellulaceae</taxon>
        <taxon>Novipirellula</taxon>
    </lineage>
</organism>
<comment type="subcellular location">
    <subcellularLocation>
        <location evidence="1">Cell membrane</location>
        <topology evidence="1">Multi-pass membrane protein</topology>
    </subcellularLocation>
</comment>
<protein>
    <submittedName>
        <fullName evidence="8">DoxX</fullName>
    </submittedName>
</protein>
<dbReference type="GO" id="GO:0005886">
    <property type="term" value="C:plasma membrane"/>
    <property type="evidence" value="ECO:0007669"/>
    <property type="project" value="UniProtKB-SubCell"/>
</dbReference>
<keyword evidence="3" id="KW-1003">Cell membrane</keyword>
<evidence type="ECO:0000256" key="7">
    <source>
        <dbReference type="SAM" id="Phobius"/>
    </source>
</evidence>
<proteinExistence type="inferred from homology"/>
<dbReference type="PANTHER" id="PTHR33452:SF1">
    <property type="entry name" value="INNER MEMBRANE PROTEIN YPHA-RELATED"/>
    <property type="match status" value="1"/>
</dbReference>
<comment type="similarity">
    <text evidence="2">Belongs to the DoxX family.</text>
</comment>
<evidence type="ECO:0000313" key="9">
    <source>
        <dbReference type="Proteomes" id="UP000316304"/>
    </source>
</evidence>
<evidence type="ECO:0000256" key="2">
    <source>
        <dbReference type="ARBA" id="ARBA00006679"/>
    </source>
</evidence>
<keyword evidence="4 7" id="KW-0812">Transmembrane</keyword>
<sequence length="146" mass="15524">MNLRSEKLTSTGLLFLRVGIGVLMLVHGIAKLKGFGEMADQFPDPIGVGSKLSLILAIGAEVGCSLLLIVGFATRLALLPLVMTMVVALFVVHRADPWVAKELAAIYLLVYLSLLMTGPGRFSIDNGCCGRRNSPTAEPTLPETAT</sequence>
<dbReference type="AlphaFoldDB" id="A0A5C6CPY3"/>
<feature type="transmembrane region" description="Helical" evidence="7">
    <location>
        <begin position="50"/>
        <end position="69"/>
    </location>
</feature>
<dbReference type="RefSeq" id="WP_146594084.1">
    <property type="nucleotide sequence ID" value="NZ_SJPT01000002.1"/>
</dbReference>
<evidence type="ECO:0000256" key="6">
    <source>
        <dbReference type="ARBA" id="ARBA00023136"/>
    </source>
</evidence>
<accession>A0A5C6CPY3</accession>
<feature type="transmembrane region" description="Helical" evidence="7">
    <location>
        <begin position="12"/>
        <end position="30"/>
    </location>
</feature>
<dbReference type="PANTHER" id="PTHR33452">
    <property type="entry name" value="OXIDOREDUCTASE CATD-RELATED"/>
    <property type="match status" value="1"/>
</dbReference>
<dbReference type="OrthoDB" id="9813193at2"/>
<evidence type="ECO:0000256" key="4">
    <source>
        <dbReference type="ARBA" id="ARBA00022692"/>
    </source>
</evidence>
<keyword evidence="5 7" id="KW-1133">Transmembrane helix</keyword>
<reference evidence="8 9" key="1">
    <citation type="submission" date="2019-02" db="EMBL/GenBank/DDBJ databases">
        <title>Deep-cultivation of Planctomycetes and their phenomic and genomic characterization uncovers novel biology.</title>
        <authorList>
            <person name="Wiegand S."/>
            <person name="Jogler M."/>
            <person name="Boedeker C."/>
            <person name="Pinto D."/>
            <person name="Vollmers J."/>
            <person name="Rivas-Marin E."/>
            <person name="Kohn T."/>
            <person name="Peeters S.H."/>
            <person name="Heuer A."/>
            <person name="Rast P."/>
            <person name="Oberbeckmann S."/>
            <person name="Bunk B."/>
            <person name="Jeske O."/>
            <person name="Meyerdierks A."/>
            <person name="Storesund J.E."/>
            <person name="Kallscheuer N."/>
            <person name="Luecker S."/>
            <person name="Lage O.M."/>
            <person name="Pohl T."/>
            <person name="Merkel B.J."/>
            <person name="Hornburger P."/>
            <person name="Mueller R.-W."/>
            <person name="Bruemmer F."/>
            <person name="Labrenz M."/>
            <person name="Spormann A.M."/>
            <person name="Op Den Camp H."/>
            <person name="Overmann J."/>
            <person name="Amann R."/>
            <person name="Jetten M.S.M."/>
            <person name="Mascher T."/>
            <person name="Medema M.H."/>
            <person name="Devos D.P."/>
            <person name="Kaster A.-K."/>
            <person name="Ovreas L."/>
            <person name="Rohde M."/>
            <person name="Galperin M.Y."/>
            <person name="Jogler C."/>
        </authorList>
    </citation>
    <scope>NUCLEOTIDE SEQUENCE [LARGE SCALE GENOMIC DNA]</scope>
    <source>
        <strain evidence="8 9">Pla52o</strain>
    </source>
</reference>
<evidence type="ECO:0000256" key="5">
    <source>
        <dbReference type="ARBA" id="ARBA00022989"/>
    </source>
</evidence>
<feature type="transmembrane region" description="Helical" evidence="7">
    <location>
        <begin position="76"/>
        <end position="92"/>
    </location>
</feature>
<dbReference type="InterPro" id="IPR032808">
    <property type="entry name" value="DoxX"/>
</dbReference>
<keyword evidence="6 7" id="KW-0472">Membrane</keyword>
<name>A0A5C6CPY3_9BACT</name>
<dbReference type="InterPro" id="IPR051907">
    <property type="entry name" value="DoxX-like_oxidoreductase"/>
</dbReference>
<keyword evidence="9" id="KW-1185">Reference proteome</keyword>
<dbReference type="Proteomes" id="UP000316304">
    <property type="component" value="Unassembled WGS sequence"/>
</dbReference>
<feature type="transmembrane region" description="Helical" evidence="7">
    <location>
        <begin position="104"/>
        <end position="124"/>
    </location>
</feature>
<dbReference type="EMBL" id="SJPT01000002">
    <property type="protein sequence ID" value="TWU25471.1"/>
    <property type="molecule type" value="Genomic_DNA"/>
</dbReference>
<dbReference type="Pfam" id="PF07681">
    <property type="entry name" value="DoxX"/>
    <property type="match status" value="1"/>
</dbReference>
<gene>
    <name evidence="8" type="ORF">Pla52o_17720</name>
</gene>
<evidence type="ECO:0000256" key="1">
    <source>
        <dbReference type="ARBA" id="ARBA00004651"/>
    </source>
</evidence>
<evidence type="ECO:0000256" key="3">
    <source>
        <dbReference type="ARBA" id="ARBA00022475"/>
    </source>
</evidence>
<evidence type="ECO:0000313" key="8">
    <source>
        <dbReference type="EMBL" id="TWU25471.1"/>
    </source>
</evidence>
<comment type="caution">
    <text evidence="8">The sequence shown here is derived from an EMBL/GenBank/DDBJ whole genome shotgun (WGS) entry which is preliminary data.</text>
</comment>